<dbReference type="InterPro" id="IPR011517">
    <property type="entry name" value="RNA_pol_sigma70_ECF-like"/>
</dbReference>
<evidence type="ECO:0000256" key="3">
    <source>
        <dbReference type="ARBA" id="ARBA00023082"/>
    </source>
</evidence>
<dbReference type="SUPFAM" id="SSF88659">
    <property type="entry name" value="Sigma3 and sigma4 domains of RNA polymerase sigma factors"/>
    <property type="match status" value="1"/>
</dbReference>
<dbReference type="AlphaFoldDB" id="A0A8J7U4G1"/>
<dbReference type="InterPro" id="IPR039425">
    <property type="entry name" value="RNA_pol_sigma-70-like"/>
</dbReference>
<organism evidence="6 7">
    <name type="scientific">Acanthopleuribacter pedis</name>
    <dbReference type="NCBI Taxonomy" id="442870"/>
    <lineage>
        <taxon>Bacteria</taxon>
        <taxon>Pseudomonadati</taxon>
        <taxon>Acidobacteriota</taxon>
        <taxon>Holophagae</taxon>
        <taxon>Acanthopleuribacterales</taxon>
        <taxon>Acanthopleuribacteraceae</taxon>
        <taxon>Acanthopleuribacter</taxon>
    </lineage>
</organism>
<comment type="similarity">
    <text evidence="1">Belongs to the sigma-70 factor family. ECF subfamily.</text>
</comment>
<dbReference type="SUPFAM" id="SSF88946">
    <property type="entry name" value="Sigma2 domain of RNA polymerase sigma factors"/>
    <property type="match status" value="1"/>
</dbReference>
<evidence type="ECO:0000256" key="2">
    <source>
        <dbReference type="ARBA" id="ARBA00023015"/>
    </source>
</evidence>
<dbReference type="InterPro" id="IPR013324">
    <property type="entry name" value="RNA_pol_sigma_r3/r4-like"/>
</dbReference>
<evidence type="ECO:0000256" key="4">
    <source>
        <dbReference type="ARBA" id="ARBA00023163"/>
    </source>
</evidence>
<protein>
    <submittedName>
        <fullName evidence="6">Sigma-70 family RNA polymerase sigma factor</fullName>
    </submittedName>
</protein>
<evidence type="ECO:0000313" key="7">
    <source>
        <dbReference type="Proteomes" id="UP000664417"/>
    </source>
</evidence>
<dbReference type="Gene3D" id="1.10.1740.10">
    <property type="match status" value="1"/>
</dbReference>
<dbReference type="InterPro" id="IPR053812">
    <property type="entry name" value="HTH_Sigma70_ECF-like"/>
</dbReference>
<dbReference type="PANTHER" id="PTHR43133:SF39">
    <property type="entry name" value="SIMILAR TO RNA POLYMERASE SIGMA-E FACTOR"/>
    <property type="match status" value="1"/>
</dbReference>
<dbReference type="NCBIfam" id="TIGR02999">
    <property type="entry name" value="Sig-70_X6"/>
    <property type="match status" value="1"/>
</dbReference>
<sequence length="192" mass="22158">MQRDHADITALLADWQQGNQNAVDRLIPLVEDELRKLARQYLARESAGNHLQATELVNEAYLRLVDQERTTWKNRAHFFGIAAQMMRRILMDHARARQAAKRGPDIKVSLNEQLVGRVDLDLIALDEALNELAALDERQSRIVALRYFVGLSIEETAEVLTLSTSTVKREWRMAKAWLLRYLKKRKTQPLDS</sequence>
<dbReference type="InterPro" id="IPR036388">
    <property type="entry name" value="WH-like_DNA-bd_sf"/>
</dbReference>
<dbReference type="EMBL" id="JAFREP010000018">
    <property type="protein sequence ID" value="MBO1320612.1"/>
    <property type="molecule type" value="Genomic_DNA"/>
</dbReference>
<evidence type="ECO:0000259" key="5">
    <source>
        <dbReference type="Pfam" id="PF07638"/>
    </source>
</evidence>
<comment type="caution">
    <text evidence="6">The sequence shown here is derived from an EMBL/GenBank/DDBJ whole genome shotgun (WGS) entry which is preliminary data.</text>
</comment>
<keyword evidence="3" id="KW-0731">Sigma factor</keyword>
<feature type="domain" description="RNA polymerase sigma-70 ECF-like HTH" evidence="5">
    <location>
        <begin position="6"/>
        <end position="182"/>
    </location>
</feature>
<dbReference type="Proteomes" id="UP000664417">
    <property type="component" value="Unassembled WGS sequence"/>
</dbReference>
<proteinExistence type="inferred from homology"/>
<dbReference type="NCBIfam" id="TIGR02937">
    <property type="entry name" value="sigma70-ECF"/>
    <property type="match status" value="1"/>
</dbReference>
<gene>
    <name evidence="6" type="ORF">J3U88_19195</name>
</gene>
<keyword evidence="4" id="KW-0804">Transcription</keyword>
<name>A0A8J7U4G1_9BACT</name>
<dbReference type="Gene3D" id="1.10.10.10">
    <property type="entry name" value="Winged helix-like DNA-binding domain superfamily/Winged helix DNA-binding domain"/>
    <property type="match status" value="1"/>
</dbReference>
<evidence type="ECO:0000313" key="6">
    <source>
        <dbReference type="EMBL" id="MBO1320612.1"/>
    </source>
</evidence>
<dbReference type="InterPro" id="IPR014284">
    <property type="entry name" value="RNA_pol_sigma-70_dom"/>
</dbReference>
<dbReference type="PANTHER" id="PTHR43133">
    <property type="entry name" value="RNA POLYMERASE ECF-TYPE SIGMA FACTO"/>
    <property type="match status" value="1"/>
</dbReference>
<accession>A0A8J7U4G1</accession>
<dbReference type="GO" id="GO:0016987">
    <property type="term" value="F:sigma factor activity"/>
    <property type="evidence" value="ECO:0007669"/>
    <property type="project" value="UniProtKB-KW"/>
</dbReference>
<dbReference type="RefSeq" id="WP_207860565.1">
    <property type="nucleotide sequence ID" value="NZ_JAFREP010000018.1"/>
</dbReference>
<dbReference type="InterPro" id="IPR013325">
    <property type="entry name" value="RNA_pol_sigma_r2"/>
</dbReference>
<reference evidence="6" key="1">
    <citation type="submission" date="2021-03" db="EMBL/GenBank/DDBJ databases">
        <authorList>
            <person name="Wang G."/>
        </authorList>
    </citation>
    <scope>NUCLEOTIDE SEQUENCE</scope>
    <source>
        <strain evidence="6">KCTC 12899</strain>
    </source>
</reference>
<keyword evidence="7" id="KW-1185">Reference proteome</keyword>
<keyword evidence="2" id="KW-0805">Transcription regulation</keyword>
<dbReference type="Pfam" id="PF07638">
    <property type="entry name" value="Sigma70_ECF"/>
    <property type="match status" value="1"/>
</dbReference>
<evidence type="ECO:0000256" key="1">
    <source>
        <dbReference type="ARBA" id="ARBA00010641"/>
    </source>
</evidence>
<dbReference type="GO" id="GO:0006352">
    <property type="term" value="P:DNA-templated transcription initiation"/>
    <property type="evidence" value="ECO:0007669"/>
    <property type="project" value="InterPro"/>
</dbReference>